<feature type="transmembrane region" description="Helical" evidence="1">
    <location>
        <begin position="191"/>
        <end position="217"/>
    </location>
</feature>
<keyword evidence="1" id="KW-0812">Transmembrane</keyword>
<dbReference type="Proteomes" id="UP000217215">
    <property type="component" value="Chromosome"/>
</dbReference>
<organism evidence="2 3">
    <name type="scientific">Candidatus Planktophila sulfonica</name>
    <dbReference type="NCBI Taxonomy" id="1884904"/>
    <lineage>
        <taxon>Bacteria</taxon>
        <taxon>Bacillati</taxon>
        <taxon>Actinomycetota</taxon>
        <taxon>Actinomycetes</taxon>
        <taxon>Candidatus Nanopelagicales</taxon>
        <taxon>Candidatus Nanopelagicaceae</taxon>
        <taxon>Candidatus Planktophila</taxon>
    </lineage>
</organism>
<accession>A0A249KIF0</accession>
<name>A0A249KIF0_9ACTN</name>
<feature type="transmembrane region" description="Helical" evidence="1">
    <location>
        <begin position="21"/>
        <end position="41"/>
    </location>
</feature>
<reference evidence="2 3" key="1">
    <citation type="submission" date="2016-07" db="EMBL/GenBank/DDBJ databases">
        <title>High microdiversification within the ubiquitous acI lineage of Actinobacteria.</title>
        <authorList>
            <person name="Neuenschwander S.M."/>
            <person name="Salcher M."/>
            <person name="Ghai R."/>
            <person name="Pernthaler J."/>
        </authorList>
    </citation>
    <scope>NUCLEOTIDE SEQUENCE [LARGE SCALE GENOMIC DNA]</scope>
    <source>
        <strain evidence="2">MMS-IA-56</strain>
    </source>
</reference>
<dbReference type="KEGG" id="psuf:A1sIA56_06255"/>
<feature type="transmembrane region" description="Helical" evidence="1">
    <location>
        <begin position="223"/>
        <end position="243"/>
    </location>
</feature>
<keyword evidence="3" id="KW-1185">Reference proteome</keyword>
<dbReference type="EMBL" id="CP016773">
    <property type="protein sequence ID" value="ASY16475.1"/>
    <property type="molecule type" value="Genomic_DNA"/>
</dbReference>
<dbReference type="OrthoDB" id="5174154at2"/>
<dbReference type="AlphaFoldDB" id="A0A249KIF0"/>
<feature type="transmembrane region" description="Helical" evidence="1">
    <location>
        <begin position="129"/>
        <end position="146"/>
    </location>
</feature>
<gene>
    <name evidence="2" type="ORF">A1sIA56_06255</name>
</gene>
<evidence type="ECO:0000256" key="1">
    <source>
        <dbReference type="SAM" id="Phobius"/>
    </source>
</evidence>
<evidence type="ECO:0000313" key="2">
    <source>
        <dbReference type="EMBL" id="ASY16475.1"/>
    </source>
</evidence>
<feature type="transmembrane region" description="Helical" evidence="1">
    <location>
        <begin position="152"/>
        <end position="171"/>
    </location>
</feature>
<keyword evidence="1" id="KW-0472">Membrane</keyword>
<dbReference type="RefSeq" id="WP_095674039.1">
    <property type="nucleotide sequence ID" value="NZ_CP016773.1"/>
</dbReference>
<proteinExistence type="predicted"/>
<feature type="transmembrane region" description="Helical" evidence="1">
    <location>
        <begin position="370"/>
        <end position="389"/>
    </location>
</feature>
<evidence type="ECO:0008006" key="4">
    <source>
        <dbReference type="Google" id="ProtNLM"/>
    </source>
</evidence>
<keyword evidence="1" id="KW-1133">Transmembrane helix</keyword>
<protein>
    <recommendedName>
        <fullName evidence="4">Glycosyltransferase RgtA/B/C/D-like domain-containing protein</fullName>
    </recommendedName>
</protein>
<feature type="transmembrane region" description="Helical" evidence="1">
    <location>
        <begin position="395"/>
        <end position="413"/>
    </location>
</feature>
<feature type="transmembrane region" description="Helical" evidence="1">
    <location>
        <begin position="88"/>
        <end position="108"/>
    </location>
</feature>
<evidence type="ECO:0000313" key="3">
    <source>
        <dbReference type="Proteomes" id="UP000217215"/>
    </source>
</evidence>
<sequence length="462" mass="50651">MASKSKVAARKQASSAKKISFYLIAIPVFAFFIKLIIMSNIRGTDGAMLGGWLGADGENYLSGVDGLLQQGYFSDKSILSYWPAGYPILIWILTKISLAHVIFLISFTQSIFYAYASYYFVKQLRGTKLQPYMFLIGLALAFNPTLSLSSLAVGYESPIAACMLMVVGLIMKSRQSAHDRQFILRVISAGFFSALATFMQPRWILTSIVIAVLWALITKGRKAQALILVGVVGIMALAPAIMIQRNIQSIDKSVISTNLGVTMRIGAGDETQGGYAHTGPDVPCEPVAPATAVTDNDVVKCVIKWYASNPGKSIRLFINKAWFYWTPWSGPLGNGTMARNPWLKVNPIVNIAKGSQSGNDLVYKSIGRGISFFWVIGCISLFFIGFFWLRSMKGIYANLAYASAIPVVISWLVSMGTIGDHRFRIPTMSLSVFLQVLGYFALRHRVKTGSFAVALESSAQAR</sequence>
<feature type="transmembrane region" description="Helical" evidence="1">
    <location>
        <begin position="425"/>
        <end position="442"/>
    </location>
</feature>